<gene>
    <name evidence="1" type="ORF">Aco03nite_002360</name>
</gene>
<sequence>MSRLVVERVHRLSSRPWAFVSGRLEGEALRVGDELSVSVGDVVSGQVVVESVELHSAGATTTIAVDGAAAESVREGSVLSRP</sequence>
<accession>A0ABQ3WZX0</accession>
<keyword evidence="2" id="KW-1185">Reference proteome</keyword>
<proteinExistence type="predicted"/>
<comment type="caution">
    <text evidence="1">The sequence shown here is derived from an EMBL/GenBank/DDBJ whole genome shotgun (WGS) entry which is preliminary data.</text>
</comment>
<evidence type="ECO:0000313" key="2">
    <source>
        <dbReference type="Proteomes" id="UP000612282"/>
    </source>
</evidence>
<dbReference type="RefSeq" id="WP_203792663.1">
    <property type="nucleotide sequence ID" value="NZ_BAAAQE010000090.1"/>
</dbReference>
<dbReference type="Gene3D" id="2.40.30.10">
    <property type="entry name" value="Translation factors"/>
    <property type="match status" value="1"/>
</dbReference>
<dbReference type="Proteomes" id="UP000612282">
    <property type="component" value="Unassembled WGS sequence"/>
</dbReference>
<reference evidence="1 2" key="1">
    <citation type="submission" date="2021-01" db="EMBL/GenBank/DDBJ databases">
        <title>Whole genome shotgun sequence of Actinoplanes couchii NBRC 106145.</title>
        <authorList>
            <person name="Komaki H."/>
            <person name="Tamura T."/>
        </authorList>
    </citation>
    <scope>NUCLEOTIDE SEQUENCE [LARGE SCALE GENOMIC DNA]</scope>
    <source>
        <strain evidence="1 2">NBRC 106145</strain>
    </source>
</reference>
<evidence type="ECO:0000313" key="1">
    <source>
        <dbReference type="EMBL" id="GID51832.1"/>
    </source>
</evidence>
<name>A0ABQ3WZX0_9ACTN</name>
<organism evidence="1 2">
    <name type="scientific">Actinoplanes couchii</name>
    <dbReference type="NCBI Taxonomy" id="403638"/>
    <lineage>
        <taxon>Bacteria</taxon>
        <taxon>Bacillati</taxon>
        <taxon>Actinomycetota</taxon>
        <taxon>Actinomycetes</taxon>
        <taxon>Micromonosporales</taxon>
        <taxon>Micromonosporaceae</taxon>
        <taxon>Actinoplanes</taxon>
    </lineage>
</organism>
<protein>
    <submittedName>
        <fullName evidence="1">Uncharacterized protein</fullName>
    </submittedName>
</protein>
<dbReference type="EMBL" id="BOMG01000006">
    <property type="protein sequence ID" value="GID51832.1"/>
    <property type="molecule type" value="Genomic_DNA"/>
</dbReference>